<evidence type="ECO:0000313" key="2">
    <source>
        <dbReference type="EMBL" id="AXE36744.1"/>
    </source>
</evidence>
<feature type="transmembrane region" description="Helical" evidence="1">
    <location>
        <begin position="419"/>
        <end position="444"/>
    </location>
</feature>
<organism evidence="2 3">
    <name type="scientific">Chromobacterium phragmitis</name>
    <dbReference type="NCBI Taxonomy" id="2202141"/>
    <lineage>
        <taxon>Bacteria</taxon>
        <taxon>Pseudomonadati</taxon>
        <taxon>Pseudomonadota</taxon>
        <taxon>Betaproteobacteria</taxon>
        <taxon>Neisseriales</taxon>
        <taxon>Chromobacteriaceae</taxon>
        <taxon>Chromobacterium</taxon>
    </lineage>
</organism>
<dbReference type="KEGG" id="chri:DK842_16520"/>
<feature type="transmembrane region" description="Helical" evidence="1">
    <location>
        <begin position="301"/>
        <end position="324"/>
    </location>
</feature>
<dbReference type="OrthoDB" id="5451070at2"/>
<feature type="transmembrane region" description="Helical" evidence="1">
    <location>
        <begin position="388"/>
        <end position="407"/>
    </location>
</feature>
<proteinExistence type="predicted"/>
<feature type="transmembrane region" description="Helical" evidence="1">
    <location>
        <begin position="81"/>
        <end position="105"/>
    </location>
</feature>
<sequence length="450" mass="47072">MAHAGVGQLQGGGASAATSFNRLAHLAAIGIVIVAELVYVQKFSVGKGSIILLPLLYAFVLGMACNPSVNPLAGRWVRRDIGATLSQVIIIAVLPLVTKLATLLGPQFGAIVAAGPVLIFHELGNVATALVAMPVAVLLFRMGREAVGATFSIDREPNIAVISERYGLRSPEGMGALSVYAIGTMFGTIFFSLIVPIVHSWNLFSDKALAIACGVGSGSMMAACAGTLITALPEQKDTLMALAAASNLLTTTTGVLFGIYVALPFANKLYALLSRLRAPRPQAAIRMDAADAELLKSEEPALGLGGFVANLLMAGAIIVLSHLIGPKKELAMVLPGVAMVLGICLASYLLNRWLPLKIPTLIWLSILGVLASLPGLPGGEWRNQCFSQVDVLACATLVLAYAGLAVTRREAAIFKRDGLRLLVIAILVFSGTFLGSALVSDILFTLKLGH</sequence>
<dbReference type="RefSeq" id="WP_114062439.1">
    <property type="nucleotide sequence ID" value="NZ_CP029495.1"/>
</dbReference>
<name>A0A344UN96_9NEIS</name>
<dbReference type="Proteomes" id="UP000252038">
    <property type="component" value="Chromosome"/>
</dbReference>
<keyword evidence="1" id="KW-0812">Transmembrane</keyword>
<evidence type="ECO:0000256" key="1">
    <source>
        <dbReference type="SAM" id="Phobius"/>
    </source>
</evidence>
<feature type="transmembrane region" description="Helical" evidence="1">
    <location>
        <begin position="358"/>
        <end position="376"/>
    </location>
</feature>
<feature type="transmembrane region" description="Helical" evidence="1">
    <location>
        <begin position="209"/>
        <end position="232"/>
    </location>
</feature>
<feature type="transmembrane region" description="Helical" evidence="1">
    <location>
        <begin position="117"/>
        <end position="140"/>
    </location>
</feature>
<dbReference type="KEGG" id="chrb:DK843_22045"/>
<reference evidence="2 3" key="1">
    <citation type="submission" date="2018-05" db="EMBL/GenBank/DDBJ databases">
        <title>Genome sequencing, assembly and analysis of the novel insecticidal bacterium, Chromobacterium phragmitis.</title>
        <authorList>
            <person name="Sparks M.E."/>
            <person name="Blackburn M.B."/>
            <person name="Gundersen-Rindal D.E."/>
        </authorList>
    </citation>
    <scope>NUCLEOTIDE SEQUENCE [LARGE SCALE GENOMIC DNA]</scope>
    <source>
        <strain evidence="2">IIBBL 274-1</strain>
    </source>
</reference>
<feature type="transmembrane region" description="Helical" evidence="1">
    <location>
        <begin position="238"/>
        <end position="263"/>
    </location>
</feature>
<dbReference type="AlphaFoldDB" id="A0A344UN96"/>
<dbReference type="EMBL" id="CP029554">
    <property type="protein sequence ID" value="AXE36744.1"/>
    <property type="molecule type" value="Genomic_DNA"/>
</dbReference>
<feature type="transmembrane region" description="Helical" evidence="1">
    <location>
        <begin position="20"/>
        <end position="39"/>
    </location>
</feature>
<feature type="transmembrane region" description="Helical" evidence="1">
    <location>
        <begin position="51"/>
        <end position="69"/>
    </location>
</feature>
<dbReference type="InterPro" id="IPR021450">
    <property type="entry name" value="DUF3100"/>
</dbReference>
<gene>
    <name evidence="2" type="ORF">DK843_22045</name>
</gene>
<dbReference type="Pfam" id="PF11299">
    <property type="entry name" value="DUF3100"/>
    <property type="match status" value="1"/>
</dbReference>
<feature type="transmembrane region" description="Helical" evidence="1">
    <location>
        <begin position="177"/>
        <end position="197"/>
    </location>
</feature>
<accession>A0A344UN96</accession>
<keyword evidence="1" id="KW-1133">Transmembrane helix</keyword>
<keyword evidence="1" id="KW-0472">Membrane</keyword>
<protein>
    <submittedName>
        <fullName evidence="2">DUF3100 domain-containing protein</fullName>
    </submittedName>
</protein>
<evidence type="ECO:0000313" key="3">
    <source>
        <dbReference type="Proteomes" id="UP000252038"/>
    </source>
</evidence>
<feature type="transmembrane region" description="Helical" evidence="1">
    <location>
        <begin position="330"/>
        <end position="351"/>
    </location>
</feature>